<comment type="caution">
    <text evidence="1">The sequence shown here is derived from an EMBL/GenBank/DDBJ whole genome shotgun (WGS) entry which is preliminary data.</text>
</comment>
<sequence length="49" mass="5400">MNNNQQEQLFTELTPEEGAVIEGGAWLYLYKATAINAGADFGWHNGDDV</sequence>
<dbReference type="EMBL" id="JAAHFQ010000943">
    <property type="protein sequence ID" value="NER31807.1"/>
    <property type="molecule type" value="Genomic_DNA"/>
</dbReference>
<reference evidence="1" key="1">
    <citation type="submission" date="2019-11" db="EMBL/GenBank/DDBJ databases">
        <title>Genomic insights into an expanded diversity of filamentous marine cyanobacteria reveals the extraordinary biosynthetic potential of Moorea and Okeania.</title>
        <authorList>
            <person name="Ferreira Leao T."/>
            <person name="Wang M."/>
            <person name="Moss N."/>
            <person name="Da Silva R."/>
            <person name="Sanders J."/>
            <person name="Nurk S."/>
            <person name="Gurevich A."/>
            <person name="Humphrey G."/>
            <person name="Reher R."/>
            <person name="Zhu Q."/>
            <person name="Belda-Ferre P."/>
            <person name="Glukhov E."/>
            <person name="Rex R."/>
            <person name="Dorrestein P.C."/>
            <person name="Knight R."/>
            <person name="Pevzner P."/>
            <person name="Gerwick W.H."/>
            <person name="Gerwick L."/>
        </authorList>
    </citation>
    <scope>NUCLEOTIDE SEQUENCE</scope>
    <source>
        <strain evidence="1">SIO1C4</strain>
    </source>
</reference>
<name>A0A6B3NJK1_9CYAN</name>
<proteinExistence type="predicted"/>
<gene>
    <name evidence="1" type="ORF">F6J89_30410</name>
</gene>
<organism evidence="1">
    <name type="scientific">Symploca sp. SIO1C4</name>
    <dbReference type="NCBI Taxonomy" id="2607765"/>
    <lineage>
        <taxon>Bacteria</taxon>
        <taxon>Bacillati</taxon>
        <taxon>Cyanobacteriota</taxon>
        <taxon>Cyanophyceae</taxon>
        <taxon>Coleofasciculales</taxon>
        <taxon>Coleofasciculaceae</taxon>
        <taxon>Symploca</taxon>
    </lineage>
</organism>
<protein>
    <submittedName>
        <fullName evidence="1">Uncharacterized protein</fullName>
    </submittedName>
</protein>
<accession>A0A6B3NJK1</accession>
<evidence type="ECO:0000313" key="1">
    <source>
        <dbReference type="EMBL" id="NER31807.1"/>
    </source>
</evidence>
<dbReference type="AlphaFoldDB" id="A0A6B3NJK1"/>
<feature type="non-terminal residue" evidence="1">
    <location>
        <position position="49"/>
    </location>
</feature>